<gene>
    <name evidence="1" type="ORF">DSO57_1018159</name>
</gene>
<evidence type="ECO:0000313" key="2">
    <source>
        <dbReference type="Proteomes" id="UP001165960"/>
    </source>
</evidence>
<organism evidence="1 2">
    <name type="scientific">Entomophthora muscae</name>
    <dbReference type="NCBI Taxonomy" id="34485"/>
    <lineage>
        <taxon>Eukaryota</taxon>
        <taxon>Fungi</taxon>
        <taxon>Fungi incertae sedis</taxon>
        <taxon>Zoopagomycota</taxon>
        <taxon>Entomophthoromycotina</taxon>
        <taxon>Entomophthoromycetes</taxon>
        <taxon>Entomophthorales</taxon>
        <taxon>Entomophthoraceae</taxon>
        <taxon>Entomophthora</taxon>
    </lineage>
</organism>
<keyword evidence="2" id="KW-1185">Reference proteome</keyword>
<evidence type="ECO:0000313" key="1">
    <source>
        <dbReference type="EMBL" id="KAJ9073277.1"/>
    </source>
</evidence>
<dbReference type="Proteomes" id="UP001165960">
    <property type="component" value="Unassembled WGS sequence"/>
</dbReference>
<dbReference type="EMBL" id="QTSX02002918">
    <property type="protein sequence ID" value="KAJ9073277.1"/>
    <property type="molecule type" value="Genomic_DNA"/>
</dbReference>
<sequence length="60" mass="6131">MRIGKNTSVNVKAPAATEQTSAATDKTPATNVQTSTAIVVFGSRGQHPGGHGGKSLLRKV</sequence>
<protein>
    <submittedName>
        <fullName evidence="1">Uncharacterized protein</fullName>
    </submittedName>
</protein>
<reference evidence="1" key="1">
    <citation type="submission" date="2022-04" db="EMBL/GenBank/DDBJ databases">
        <title>Genome of the entomopathogenic fungus Entomophthora muscae.</title>
        <authorList>
            <person name="Elya C."/>
            <person name="Lovett B.R."/>
            <person name="Lee E."/>
            <person name="Macias A.M."/>
            <person name="Hajek A.E."/>
            <person name="De Bivort B.L."/>
            <person name="Kasson M.T."/>
            <person name="De Fine Licht H.H."/>
            <person name="Stajich J.E."/>
        </authorList>
    </citation>
    <scope>NUCLEOTIDE SEQUENCE</scope>
    <source>
        <strain evidence="1">Berkeley</strain>
    </source>
</reference>
<proteinExistence type="predicted"/>
<name>A0ACC2TG91_9FUNG</name>
<accession>A0ACC2TG91</accession>
<comment type="caution">
    <text evidence="1">The sequence shown here is derived from an EMBL/GenBank/DDBJ whole genome shotgun (WGS) entry which is preliminary data.</text>
</comment>